<organism evidence="7 8">
    <name type="scientific">Cyanobium usitatum str. Tous</name>
    <dbReference type="NCBI Taxonomy" id="2116684"/>
    <lineage>
        <taxon>Bacteria</taxon>
        <taxon>Bacillati</taxon>
        <taxon>Cyanobacteriota</taxon>
        <taxon>Cyanophyceae</taxon>
        <taxon>Synechococcales</taxon>
        <taxon>Prochlorococcaceae</taxon>
        <taxon>Cyanobium</taxon>
    </lineage>
</organism>
<evidence type="ECO:0000313" key="7">
    <source>
        <dbReference type="EMBL" id="PSJ05896.1"/>
    </source>
</evidence>
<dbReference type="SFLD" id="SFLDG01067">
    <property type="entry name" value="SPASM/twitch_domain_containing"/>
    <property type="match status" value="1"/>
</dbReference>
<dbReference type="Proteomes" id="UP000243002">
    <property type="component" value="Unassembled WGS sequence"/>
</dbReference>
<dbReference type="InterPro" id="IPR007197">
    <property type="entry name" value="rSAM"/>
</dbReference>
<dbReference type="SUPFAM" id="SSF102114">
    <property type="entry name" value="Radical SAM enzymes"/>
    <property type="match status" value="1"/>
</dbReference>
<evidence type="ECO:0000256" key="1">
    <source>
        <dbReference type="ARBA" id="ARBA00022691"/>
    </source>
</evidence>
<dbReference type="InterPro" id="IPR058240">
    <property type="entry name" value="rSAM_sf"/>
</dbReference>
<dbReference type="EMBL" id="PXXO01000005">
    <property type="protein sequence ID" value="PSJ05896.1"/>
    <property type="molecule type" value="Genomic_DNA"/>
</dbReference>
<comment type="caution">
    <text evidence="7">The sequence shown here is derived from an EMBL/GenBank/DDBJ whole genome shotgun (WGS) entry which is preliminary data.</text>
</comment>
<keyword evidence="8" id="KW-1185">Reference proteome</keyword>
<dbReference type="Gene3D" id="3.20.20.70">
    <property type="entry name" value="Aldolase class I"/>
    <property type="match status" value="1"/>
</dbReference>
<dbReference type="OrthoDB" id="9810775at2"/>
<protein>
    <submittedName>
        <fullName evidence="7">Radical SAM protein</fullName>
    </submittedName>
</protein>
<evidence type="ECO:0000256" key="2">
    <source>
        <dbReference type="ARBA" id="ARBA00022723"/>
    </source>
</evidence>
<keyword evidence="1" id="KW-0949">S-adenosyl-L-methionine</keyword>
<evidence type="ECO:0000259" key="5">
    <source>
        <dbReference type="Pfam" id="PF04055"/>
    </source>
</evidence>
<evidence type="ECO:0000256" key="4">
    <source>
        <dbReference type="ARBA" id="ARBA00023014"/>
    </source>
</evidence>
<dbReference type="AlphaFoldDB" id="A0A2P7MXE2"/>
<keyword evidence="4" id="KW-0411">Iron-sulfur</keyword>
<gene>
    <name evidence="7" type="ORF">C7K55_05410</name>
</gene>
<sequence length="337" mass="36006">MVVFANGRGLQLHSAPPLTAAQGPATAFPPLQRGPLTTLQVNLGYRCNQACSHCHVNAGPSRTEMMDPATLALIPHVLAARQLSCLDLTGGAPELHPQFRELVVAARQLGVEVLDRCNLTILSEPGQADLARFLADQGVTVVASLPCYAAENVDRQRGSGVFERSIEALRQLNALGYGQPGSGLELQLVYNPQGPVLPPPQAQLEADYRRVLAADFGVVFTSLYALANMPIQRFASWLQAQGKLEAYQALLQNKHCGANLERVMCRSLISVDWQGWLYDCDFNQQLGLSAAGRPRRHLGELLGWDPQGDGVAVADHCFGCTAGGGSSCGGALSRATG</sequence>
<reference evidence="7 8" key="1">
    <citation type="journal article" date="2018" name="Environ. Microbiol.">
        <title>Ecological and genomic features of two widespread freshwater picocyanobacteria.</title>
        <authorList>
            <person name="Cabello-Yeves P.J."/>
            <person name="Picazo A."/>
            <person name="Camacho A."/>
            <person name="Callieri C."/>
            <person name="Rosselli R."/>
            <person name="Roda-Garcia J.J."/>
            <person name="Coutinho F.H."/>
            <person name="Rodriguez-Valera F."/>
        </authorList>
    </citation>
    <scope>NUCLEOTIDE SEQUENCE [LARGE SCALE GENOMIC DNA]</scope>
    <source>
        <strain evidence="7 8">Tous</strain>
    </source>
</reference>
<dbReference type="PANTHER" id="PTHR43728:SF1">
    <property type="entry name" value="FE-S OXIDOREDUCTASE"/>
    <property type="match status" value="1"/>
</dbReference>
<accession>A0A2P7MXE2</accession>
<dbReference type="InterPro" id="IPR013785">
    <property type="entry name" value="Aldolase_TIM"/>
</dbReference>
<dbReference type="Pfam" id="PF12345">
    <property type="entry name" value="DUF3641"/>
    <property type="match status" value="1"/>
</dbReference>
<name>A0A2P7MXE2_9CYAN</name>
<keyword evidence="2" id="KW-0479">Metal-binding</keyword>
<evidence type="ECO:0000313" key="8">
    <source>
        <dbReference type="Proteomes" id="UP000243002"/>
    </source>
</evidence>
<dbReference type="InterPro" id="IPR026351">
    <property type="entry name" value="rSAM_ArsS-like"/>
</dbReference>
<dbReference type="Pfam" id="PF04055">
    <property type="entry name" value="Radical_SAM"/>
    <property type="match status" value="1"/>
</dbReference>
<dbReference type="GO" id="GO:0003824">
    <property type="term" value="F:catalytic activity"/>
    <property type="evidence" value="ECO:0007669"/>
    <property type="project" value="InterPro"/>
</dbReference>
<feature type="domain" description="Arsenosugar biosynthesis radical SAM protein ArsS-like C-terminal" evidence="6">
    <location>
        <begin position="197"/>
        <end position="331"/>
    </location>
</feature>
<dbReference type="InterPro" id="IPR024521">
    <property type="entry name" value="ArsS-like_C"/>
</dbReference>
<feature type="domain" description="Radical SAM core" evidence="5">
    <location>
        <begin position="41"/>
        <end position="177"/>
    </location>
</feature>
<dbReference type="RefSeq" id="WP_106502414.1">
    <property type="nucleotide sequence ID" value="NZ_PXXO01000005.1"/>
</dbReference>
<dbReference type="PANTHER" id="PTHR43728">
    <property type="entry name" value="SLR0304 PROTEIN"/>
    <property type="match status" value="1"/>
</dbReference>
<dbReference type="GO" id="GO:0051536">
    <property type="term" value="F:iron-sulfur cluster binding"/>
    <property type="evidence" value="ECO:0007669"/>
    <property type="project" value="UniProtKB-KW"/>
</dbReference>
<keyword evidence="3" id="KW-0408">Iron</keyword>
<dbReference type="SFLD" id="SFLDS00029">
    <property type="entry name" value="Radical_SAM"/>
    <property type="match status" value="1"/>
</dbReference>
<dbReference type="GO" id="GO:0046872">
    <property type="term" value="F:metal ion binding"/>
    <property type="evidence" value="ECO:0007669"/>
    <property type="project" value="UniProtKB-KW"/>
</dbReference>
<dbReference type="NCBIfam" id="TIGR04167">
    <property type="entry name" value="rSAM_SeCys"/>
    <property type="match status" value="1"/>
</dbReference>
<evidence type="ECO:0000256" key="3">
    <source>
        <dbReference type="ARBA" id="ARBA00023004"/>
    </source>
</evidence>
<dbReference type="CDD" id="cd01335">
    <property type="entry name" value="Radical_SAM"/>
    <property type="match status" value="1"/>
</dbReference>
<proteinExistence type="predicted"/>
<evidence type="ECO:0000259" key="6">
    <source>
        <dbReference type="Pfam" id="PF12345"/>
    </source>
</evidence>